<keyword evidence="3" id="KW-0378">Hydrolase</keyword>
<feature type="region of interest" description="Disordered" evidence="7">
    <location>
        <begin position="426"/>
        <end position="467"/>
    </location>
</feature>
<feature type="compositionally biased region" description="Basic residues" evidence="7">
    <location>
        <begin position="458"/>
        <end position="467"/>
    </location>
</feature>
<sequence>MSLQCLICIFLCFQGTWSYSIRVSDTNSNYSYDFTDQYEDLFQYEDGILRDRLKSFVEGQGYKFEKIPVTTDDGYILELHHLYQGTSKIPVLIMPGLLSSSAVVLITGKNRALAMRLVDQGYDVWICNPRGSTYSRKHKTLDPDKDKQKFWDFSFHELGYYDTPATMDYILNHTNASTLTYIGISQGTSQFFAMASARPEYNSKIDIMMAMGPVAFMSHVRVPLLHFLKHHIVLIEWLQKKFQVYEVYPRYGTIAANIFCRDGSMFQWVCKLLLSLLLGFDLNKFDSKLLPVILESLPSSASFKQLQHYLQEVQSGHFNQYDYGVIKNLEIYNQTSPPDYDIAKISCPVALMYGKHDRLAVPKDIEKLTNKLPNVVEEYKIEKPTFSHVDFMFAKDNDALINFPVINILNKYHGLPLITTPAPTTIAPITRPSSTKRPTSGLRTTEGPYTMAPITRRPSTKKANLRT</sequence>
<dbReference type="InterPro" id="IPR000073">
    <property type="entry name" value="AB_hydrolase_1"/>
</dbReference>
<dbReference type="EMBL" id="CAKOFQ010006963">
    <property type="protein sequence ID" value="CAH1984786.1"/>
    <property type="molecule type" value="Genomic_DNA"/>
</dbReference>
<evidence type="ECO:0000313" key="11">
    <source>
        <dbReference type="Proteomes" id="UP001152888"/>
    </source>
</evidence>
<dbReference type="SUPFAM" id="SSF53474">
    <property type="entry name" value="alpha/beta-Hydrolases"/>
    <property type="match status" value="1"/>
</dbReference>
<dbReference type="GO" id="GO:0016042">
    <property type="term" value="P:lipid catabolic process"/>
    <property type="evidence" value="ECO:0007669"/>
    <property type="project" value="UniProtKB-KW"/>
</dbReference>
<dbReference type="Pfam" id="PF00561">
    <property type="entry name" value="Abhydrolase_1"/>
    <property type="match status" value="1"/>
</dbReference>
<comment type="similarity">
    <text evidence="1">Belongs to the AB hydrolase superfamily. Lipase family.</text>
</comment>
<dbReference type="InterPro" id="IPR029058">
    <property type="entry name" value="AB_hydrolase_fold"/>
</dbReference>
<dbReference type="PANTHER" id="PTHR11005">
    <property type="entry name" value="LYSOSOMAL ACID LIPASE-RELATED"/>
    <property type="match status" value="1"/>
</dbReference>
<comment type="caution">
    <text evidence="10">The sequence shown here is derived from an EMBL/GenBank/DDBJ whole genome shotgun (WGS) entry which is preliminary data.</text>
</comment>
<dbReference type="AlphaFoldDB" id="A0A9P0L5U4"/>
<gene>
    <name evidence="10" type="ORF">ACAOBT_LOCUS16313</name>
</gene>
<keyword evidence="11" id="KW-1185">Reference proteome</keyword>
<dbReference type="Proteomes" id="UP001152888">
    <property type="component" value="Unassembled WGS sequence"/>
</dbReference>
<feature type="signal peptide" evidence="8">
    <location>
        <begin position="1"/>
        <end position="18"/>
    </location>
</feature>
<evidence type="ECO:0000256" key="8">
    <source>
        <dbReference type="SAM" id="SignalP"/>
    </source>
</evidence>
<keyword evidence="6" id="KW-0325">Glycoprotein</keyword>
<keyword evidence="4" id="KW-0442">Lipid degradation</keyword>
<evidence type="ECO:0000256" key="6">
    <source>
        <dbReference type="ARBA" id="ARBA00023180"/>
    </source>
</evidence>
<evidence type="ECO:0000256" key="4">
    <source>
        <dbReference type="ARBA" id="ARBA00022963"/>
    </source>
</evidence>
<dbReference type="OrthoDB" id="9974421at2759"/>
<feature type="compositionally biased region" description="Low complexity" evidence="7">
    <location>
        <begin position="426"/>
        <end position="435"/>
    </location>
</feature>
<feature type="domain" description="AB hydrolase-1" evidence="9">
    <location>
        <begin position="90"/>
        <end position="213"/>
    </location>
</feature>
<reference evidence="10" key="1">
    <citation type="submission" date="2022-03" db="EMBL/GenBank/DDBJ databases">
        <authorList>
            <person name="Sayadi A."/>
        </authorList>
    </citation>
    <scope>NUCLEOTIDE SEQUENCE</scope>
</reference>
<protein>
    <recommendedName>
        <fullName evidence="9">AB hydrolase-1 domain-containing protein</fullName>
    </recommendedName>
</protein>
<name>A0A9P0L5U4_ACAOB</name>
<evidence type="ECO:0000256" key="5">
    <source>
        <dbReference type="ARBA" id="ARBA00023098"/>
    </source>
</evidence>
<organism evidence="10 11">
    <name type="scientific">Acanthoscelides obtectus</name>
    <name type="common">Bean weevil</name>
    <name type="synonym">Bruchus obtectus</name>
    <dbReference type="NCBI Taxonomy" id="200917"/>
    <lineage>
        <taxon>Eukaryota</taxon>
        <taxon>Metazoa</taxon>
        <taxon>Ecdysozoa</taxon>
        <taxon>Arthropoda</taxon>
        <taxon>Hexapoda</taxon>
        <taxon>Insecta</taxon>
        <taxon>Pterygota</taxon>
        <taxon>Neoptera</taxon>
        <taxon>Endopterygota</taxon>
        <taxon>Coleoptera</taxon>
        <taxon>Polyphaga</taxon>
        <taxon>Cucujiformia</taxon>
        <taxon>Chrysomeloidea</taxon>
        <taxon>Chrysomelidae</taxon>
        <taxon>Bruchinae</taxon>
        <taxon>Bruchini</taxon>
        <taxon>Acanthoscelides</taxon>
    </lineage>
</organism>
<evidence type="ECO:0000256" key="1">
    <source>
        <dbReference type="ARBA" id="ARBA00010701"/>
    </source>
</evidence>
<evidence type="ECO:0000313" key="10">
    <source>
        <dbReference type="EMBL" id="CAH1984786.1"/>
    </source>
</evidence>
<accession>A0A9P0L5U4</accession>
<feature type="chain" id="PRO_5040179094" description="AB hydrolase-1 domain-containing protein" evidence="8">
    <location>
        <begin position="19"/>
        <end position="467"/>
    </location>
</feature>
<evidence type="ECO:0000256" key="3">
    <source>
        <dbReference type="ARBA" id="ARBA00022801"/>
    </source>
</evidence>
<keyword evidence="2 8" id="KW-0732">Signal</keyword>
<keyword evidence="5" id="KW-0443">Lipid metabolism</keyword>
<proteinExistence type="inferred from homology"/>
<dbReference type="FunFam" id="3.40.50.1820:FF:000057">
    <property type="entry name" value="Lipase"/>
    <property type="match status" value="1"/>
</dbReference>
<evidence type="ECO:0000256" key="7">
    <source>
        <dbReference type="SAM" id="MobiDB-lite"/>
    </source>
</evidence>
<dbReference type="GO" id="GO:0016787">
    <property type="term" value="F:hydrolase activity"/>
    <property type="evidence" value="ECO:0007669"/>
    <property type="project" value="UniProtKB-KW"/>
</dbReference>
<evidence type="ECO:0000259" key="9">
    <source>
        <dbReference type="Pfam" id="PF00561"/>
    </source>
</evidence>
<evidence type="ECO:0000256" key="2">
    <source>
        <dbReference type="ARBA" id="ARBA00022729"/>
    </source>
</evidence>
<dbReference type="Gene3D" id="3.40.50.1820">
    <property type="entry name" value="alpha/beta hydrolase"/>
    <property type="match status" value="1"/>
</dbReference>